<dbReference type="NCBIfam" id="TIGR00546">
    <property type="entry name" value="lnt"/>
    <property type="match status" value="1"/>
</dbReference>
<keyword evidence="12" id="KW-1185">Reference proteome</keyword>
<evidence type="ECO:0000256" key="4">
    <source>
        <dbReference type="ARBA" id="ARBA00022679"/>
    </source>
</evidence>
<dbReference type="EMBL" id="RDOJ01000001">
    <property type="protein sequence ID" value="RLZ12794.1"/>
    <property type="molecule type" value="Genomic_DNA"/>
</dbReference>
<dbReference type="OrthoDB" id="9804277at2"/>
<dbReference type="Proteomes" id="UP000275348">
    <property type="component" value="Unassembled WGS sequence"/>
</dbReference>
<feature type="transmembrane region" description="Helical" evidence="9">
    <location>
        <begin position="90"/>
        <end position="111"/>
    </location>
</feature>
<gene>
    <name evidence="9 11" type="primary">lnt</name>
    <name evidence="11" type="ORF">EAH69_01170</name>
</gene>
<comment type="similarity">
    <text evidence="2 9">Belongs to the CN hydrolase family. Apolipoprotein N-acyltransferase subfamily.</text>
</comment>
<dbReference type="EC" id="2.3.1.269" evidence="9"/>
<feature type="transmembrane region" description="Helical" evidence="9">
    <location>
        <begin position="118"/>
        <end position="134"/>
    </location>
</feature>
<comment type="catalytic activity">
    <reaction evidence="9">
        <text>N-terminal S-1,2-diacyl-sn-glyceryl-L-cysteinyl-[lipoprotein] + a glycerophospholipid = N-acyl-S-1,2-diacyl-sn-glyceryl-L-cysteinyl-[lipoprotein] + a 2-acyl-sn-glycero-3-phospholipid + H(+)</text>
        <dbReference type="Rhea" id="RHEA:48228"/>
        <dbReference type="Rhea" id="RHEA-COMP:14681"/>
        <dbReference type="Rhea" id="RHEA-COMP:14684"/>
        <dbReference type="ChEBI" id="CHEBI:15378"/>
        <dbReference type="ChEBI" id="CHEBI:136912"/>
        <dbReference type="ChEBI" id="CHEBI:140656"/>
        <dbReference type="ChEBI" id="CHEBI:140657"/>
        <dbReference type="ChEBI" id="CHEBI:140660"/>
        <dbReference type="EC" id="2.3.1.269"/>
    </reaction>
</comment>
<evidence type="ECO:0000256" key="5">
    <source>
        <dbReference type="ARBA" id="ARBA00022692"/>
    </source>
</evidence>
<comment type="pathway">
    <text evidence="9">Protein modification; lipoprotein biosynthesis (N-acyl transfer).</text>
</comment>
<organism evidence="11 12">
    <name type="scientific">Faecalibacter macacae</name>
    <dbReference type="NCBI Taxonomy" id="1859289"/>
    <lineage>
        <taxon>Bacteria</taxon>
        <taxon>Pseudomonadati</taxon>
        <taxon>Bacteroidota</taxon>
        <taxon>Flavobacteriia</taxon>
        <taxon>Flavobacteriales</taxon>
        <taxon>Weeksellaceae</taxon>
        <taxon>Faecalibacter</taxon>
    </lineage>
</organism>
<dbReference type="Pfam" id="PF00795">
    <property type="entry name" value="CN_hydrolase"/>
    <property type="match status" value="1"/>
</dbReference>
<dbReference type="InterPro" id="IPR045378">
    <property type="entry name" value="LNT_N"/>
</dbReference>
<feature type="domain" description="CN hydrolase" evidence="10">
    <location>
        <begin position="231"/>
        <end position="508"/>
    </location>
</feature>
<accession>A0A3L9MNL9</accession>
<evidence type="ECO:0000256" key="8">
    <source>
        <dbReference type="ARBA" id="ARBA00023315"/>
    </source>
</evidence>
<evidence type="ECO:0000313" key="12">
    <source>
        <dbReference type="Proteomes" id="UP000275348"/>
    </source>
</evidence>
<feature type="transmembrane region" description="Helical" evidence="9">
    <location>
        <begin position="203"/>
        <end position="221"/>
    </location>
</feature>
<keyword evidence="5 9" id="KW-0812">Transmembrane</keyword>
<evidence type="ECO:0000256" key="7">
    <source>
        <dbReference type="ARBA" id="ARBA00023136"/>
    </source>
</evidence>
<dbReference type="InterPro" id="IPR003010">
    <property type="entry name" value="C-N_Hydrolase"/>
</dbReference>
<feature type="transmembrane region" description="Helical" evidence="9">
    <location>
        <begin position="58"/>
        <end position="78"/>
    </location>
</feature>
<dbReference type="GO" id="GO:0005886">
    <property type="term" value="C:plasma membrane"/>
    <property type="evidence" value="ECO:0007669"/>
    <property type="project" value="UniProtKB-SubCell"/>
</dbReference>
<keyword evidence="3 9" id="KW-1003">Cell membrane</keyword>
<feature type="transmembrane region" description="Helical" evidence="9">
    <location>
        <begin position="6"/>
        <end position="37"/>
    </location>
</feature>
<reference evidence="11 12" key="1">
    <citation type="submission" date="2018-10" db="EMBL/GenBank/DDBJ databases">
        <authorList>
            <person name="Chen X."/>
        </authorList>
    </citation>
    <scope>NUCLEOTIDE SEQUENCE [LARGE SCALE GENOMIC DNA]</scope>
    <source>
        <strain evidence="11 12">YIM 102668</strain>
    </source>
</reference>
<dbReference type="InterPro" id="IPR036526">
    <property type="entry name" value="C-N_Hydrolase_sf"/>
</dbReference>
<dbReference type="PANTHER" id="PTHR38686">
    <property type="entry name" value="APOLIPOPROTEIN N-ACYLTRANSFERASE"/>
    <property type="match status" value="1"/>
</dbReference>
<name>A0A3L9MNL9_9FLAO</name>
<protein>
    <recommendedName>
        <fullName evidence="9">Apolipoprotein N-acyltransferase</fullName>
        <shortName evidence="9">ALP N-acyltransferase</shortName>
        <ecNumber evidence="9">2.3.1.269</ecNumber>
    </recommendedName>
</protein>
<feature type="transmembrane region" description="Helical" evidence="9">
    <location>
        <begin position="521"/>
        <end position="544"/>
    </location>
</feature>
<dbReference type="GO" id="GO:0042158">
    <property type="term" value="P:lipoprotein biosynthetic process"/>
    <property type="evidence" value="ECO:0007669"/>
    <property type="project" value="UniProtKB-UniRule"/>
</dbReference>
<keyword evidence="6 9" id="KW-1133">Transmembrane helix</keyword>
<dbReference type="PANTHER" id="PTHR38686:SF1">
    <property type="entry name" value="APOLIPOPROTEIN N-ACYLTRANSFERASE"/>
    <property type="match status" value="1"/>
</dbReference>
<evidence type="ECO:0000256" key="3">
    <source>
        <dbReference type="ARBA" id="ARBA00022475"/>
    </source>
</evidence>
<keyword evidence="4 9" id="KW-0808">Transferase</keyword>
<comment type="subcellular location">
    <subcellularLocation>
        <location evidence="1 9">Cell membrane</location>
        <topology evidence="1 9">Multi-pass membrane protein</topology>
    </subcellularLocation>
</comment>
<keyword evidence="8 9" id="KW-0012">Acyltransferase</keyword>
<evidence type="ECO:0000313" key="11">
    <source>
        <dbReference type="EMBL" id="RLZ12794.1"/>
    </source>
</evidence>
<sequence>MKKYIAYAIASGLLLAGGWPSHGFPLLLFFGFVPLMLAEHQITQRAQYKKKWMKVFGLSYLTFVIWNAIVIWWLHFAQQVDANGEFQNSWVSYIGPVLANSLLMSICFQLYHFVKKKAGNLYGLIFLPAVWMSFEKMHLNWELAWPWFNLGNGFAKFYEWVQWYEFTGTFGGTLWIWLVNIIAFYYITAYINKKDFKYVNKLGMYVIPMIVVPIGISYIMYVTHEEKGEPLHALVVQPNLDPYTEKYEKDGLEIYDDIRRLAIQYIKPETQFVVAPETAIPGSSSLIFDNMYNDLIIQDIREWTGQKKDLNFVTGASVMRIYPSPTLASETASVMRDGITWYDSFNSALQLNSTDSISIYHKSKLVVGVENFPYRSILMPIIGEFMLNFGGTTKTLGIQPNRSVFNNKTNAASVAPIICYESIFGDYVTEYVREGANVLFTMTNDSWWGYTDGHRQLLLYGNLRAIENRRAIVRSANSGVSAFVNQRGDIMKSIPYGEQGALNGTVLMNSELTFYSKYGDYLARIALLIMGIILAYTFAQNLLYKKNVKKIKK</sequence>
<dbReference type="CDD" id="cd07571">
    <property type="entry name" value="ALP_N-acyl_transferase"/>
    <property type="match status" value="1"/>
</dbReference>
<evidence type="ECO:0000256" key="2">
    <source>
        <dbReference type="ARBA" id="ARBA00010065"/>
    </source>
</evidence>
<evidence type="ECO:0000259" key="10">
    <source>
        <dbReference type="PROSITE" id="PS50263"/>
    </source>
</evidence>
<dbReference type="Pfam" id="PF20154">
    <property type="entry name" value="LNT_N"/>
    <property type="match status" value="1"/>
</dbReference>
<evidence type="ECO:0000256" key="1">
    <source>
        <dbReference type="ARBA" id="ARBA00004651"/>
    </source>
</evidence>
<comment type="function">
    <text evidence="9">Catalyzes the phospholipid dependent N-acylation of the N-terminal cysteine of apolipoprotein, the last step in lipoprotein maturation.</text>
</comment>
<dbReference type="UniPathway" id="UPA00666"/>
<keyword evidence="7 9" id="KW-0472">Membrane</keyword>
<evidence type="ECO:0000256" key="6">
    <source>
        <dbReference type="ARBA" id="ARBA00022989"/>
    </source>
</evidence>
<dbReference type="AlphaFoldDB" id="A0A3L9MNL9"/>
<dbReference type="InterPro" id="IPR004563">
    <property type="entry name" value="Apolipo_AcylTrfase"/>
</dbReference>
<proteinExistence type="inferred from homology"/>
<dbReference type="PROSITE" id="PS50263">
    <property type="entry name" value="CN_HYDROLASE"/>
    <property type="match status" value="1"/>
</dbReference>
<dbReference type="RefSeq" id="WP_121933370.1">
    <property type="nucleotide sequence ID" value="NZ_RDOJ01000001.1"/>
</dbReference>
<feature type="transmembrane region" description="Helical" evidence="9">
    <location>
        <begin position="174"/>
        <end position="191"/>
    </location>
</feature>
<dbReference type="SUPFAM" id="SSF56317">
    <property type="entry name" value="Carbon-nitrogen hydrolase"/>
    <property type="match status" value="1"/>
</dbReference>
<evidence type="ECO:0000256" key="9">
    <source>
        <dbReference type="HAMAP-Rule" id="MF_01148"/>
    </source>
</evidence>
<dbReference type="HAMAP" id="MF_01148">
    <property type="entry name" value="Lnt"/>
    <property type="match status" value="1"/>
</dbReference>
<comment type="caution">
    <text evidence="11">The sequence shown here is derived from an EMBL/GenBank/DDBJ whole genome shotgun (WGS) entry which is preliminary data.</text>
</comment>
<dbReference type="Gene3D" id="3.60.110.10">
    <property type="entry name" value="Carbon-nitrogen hydrolase"/>
    <property type="match status" value="1"/>
</dbReference>
<dbReference type="GO" id="GO:0016410">
    <property type="term" value="F:N-acyltransferase activity"/>
    <property type="evidence" value="ECO:0007669"/>
    <property type="project" value="UniProtKB-UniRule"/>
</dbReference>